<keyword evidence="1 2" id="KW-0175">Coiled coil</keyword>
<evidence type="ECO:0000256" key="1">
    <source>
        <dbReference type="ARBA" id="ARBA00023054"/>
    </source>
</evidence>
<feature type="coiled-coil region" evidence="2">
    <location>
        <begin position="190"/>
        <end position="305"/>
    </location>
</feature>
<evidence type="ECO:0000256" key="2">
    <source>
        <dbReference type="SAM" id="Coils"/>
    </source>
</evidence>
<dbReference type="HOGENOM" id="CLU_008886_0_0_1"/>
<reference evidence="3" key="1">
    <citation type="journal article" date="2011" name="PLoS Biol.">
        <title>Gene gain and loss during evolution of obligate parasitism in the white rust pathogen of Arabidopsis thaliana.</title>
        <authorList>
            <person name="Kemen E."/>
            <person name="Gardiner A."/>
            <person name="Schultz-Larsen T."/>
            <person name="Kemen A.C."/>
            <person name="Balmuth A.L."/>
            <person name="Robert-Seilaniantz A."/>
            <person name="Bailey K."/>
            <person name="Holub E."/>
            <person name="Studholme D.J."/>
            <person name="Maclean D."/>
            <person name="Jones J.D."/>
        </authorList>
    </citation>
    <scope>NUCLEOTIDE SEQUENCE</scope>
</reference>
<protein>
    <submittedName>
        <fullName evidence="3">Uncharacterized protein AlNc14C132G6993</fullName>
    </submittedName>
</protein>
<feature type="coiled-coil region" evidence="2">
    <location>
        <begin position="338"/>
        <end position="498"/>
    </location>
</feature>
<dbReference type="PANTHER" id="PTHR18870:SF9">
    <property type="entry name" value="PROTEIN TAG-278-RELATED"/>
    <property type="match status" value="1"/>
</dbReference>
<dbReference type="AlphaFoldDB" id="F0WKE1"/>
<accession>F0WKE1</accession>
<gene>
    <name evidence="3" type="primary">AlNc14C132G6993</name>
    <name evidence="3" type="ORF">ALNC14_078880</name>
</gene>
<sequence>MSKKIAQLTKVVFHLNTRNEDYQLEYAFMKESNARTIQQLTANSASKLSDIDQHCQKQLLGLGQQLAESETRYHDLQKSIEKIHTTAKSKQDAMAREFQQHVALIESKLETSQQECMERLSQLTGLGDRQKKVWEQNWTDFTSAMERAHELKVGEMNEKHLEELQEIADRNSVRYDEMCLDLTAQRNRLGERLEAERKAWEFEMTKAKEKMDVAEKMLTEKDQHERNQKSATMEMKQEFVAKMEKLLLDIEELRQQNASLRSENEKLWQQQSELNAALKHAELNCDKLEQERNSVEKDYESKNQNLMRNLNNNALKIESMATEIMNSQKLATEKGGLLKKALEELEKMKLDMTESRMQYANDIVCHQKRILDQGSQCSKLNEQRDQLQQELDRLQAHIRDTTKNYQQVIAKLENETIPTLQQQAVSAQKELENFEQEKRLLDKENSCEREKLQEEITRALARLGQQKTDHQIALETLRTASEQQIANIEVQYSSAQQDALGRLKQQLEEQHVRAIEGMKNSSEDLITQIQKQSGDRNQKQTVQQEALRKECEDAHLATEKLSLQMKQLNDQLKKNETSMDEYKRKFEAATAKEIEYIRKIDQMTLEMDKERLNMKATYTETVKNIEQDFKLRLTAVQAENKGYYEQQLENVIALHEEQRDALRELLKKAQRDHTNTSEMYRESVRSFDERRRMDGEWMATYLLLMKSMMEAKIAEENATNLHRIAVLQQQFTEDLARSDEAKDQAHRAQMEVLSHQSKFEYEELLREHKEALEDQSLTHAQLLQETKQQLEIDRHFELRALHETMNEKWSAFERQACIERDKLLAEKSAAHMKEIEKWQSENGKLCKDFEAKCVELNSANENIVRLENGIAQMRQEMMISTANMKKNADVRIQDVESAAKEELRRTVEENMIETHALNDHFEGTITFMEGKMQELQIQLEEWKAKYINRDSRPEDLERIALLEDSIRHKNMLIRKTLDEMAYFKREMMNREEMYNKTFSKTPNVGLLQVLKPHVSLQQQKAKPEFLGIVSKSHQSSSSANKPRISTNQILSSNAKINVESDSPLWKVESGSLSSEVLSGARSTLPPIT</sequence>
<proteinExistence type="predicted"/>
<dbReference type="EMBL" id="FR824177">
    <property type="protein sequence ID" value="CCA21745.1"/>
    <property type="molecule type" value="Genomic_DNA"/>
</dbReference>
<feature type="coiled-coil region" evidence="2">
    <location>
        <begin position="558"/>
        <end position="592"/>
    </location>
</feature>
<reference evidence="3" key="2">
    <citation type="submission" date="2011-02" db="EMBL/GenBank/DDBJ databases">
        <authorList>
            <person name="MacLean D."/>
        </authorList>
    </citation>
    <scope>NUCLEOTIDE SEQUENCE</scope>
</reference>
<dbReference type="PANTHER" id="PTHR18870">
    <property type="entry name" value="PROTEIN TAG-278-RELATED"/>
    <property type="match status" value="1"/>
</dbReference>
<feature type="coiled-coil region" evidence="2">
    <location>
        <begin position="645"/>
        <end position="672"/>
    </location>
</feature>
<evidence type="ECO:0000313" key="3">
    <source>
        <dbReference type="EMBL" id="CCA21745.1"/>
    </source>
</evidence>
<organism evidence="3">
    <name type="scientific">Albugo laibachii Nc14</name>
    <dbReference type="NCBI Taxonomy" id="890382"/>
    <lineage>
        <taxon>Eukaryota</taxon>
        <taxon>Sar</taxon>
        <taxon>Stramenopiles</taxon>
        <taxon>Oomycota</taxon>
        <taxon>Peronosporomycetes</taxon>
        <taxon>Albuginales</taxon>
        <taxon>Albuginaceae</taxon>
        <taxon>Albugo</taxon>
    </lineage>
</organism>
<name>F0WKE1_9STRA</name>